<accession>A0A0W0V744</accession>
<sequence>MSYNSSCEISKAIKTLLEKNKLISDSFKLQVAGIAKHHVDKKAFNINAAEMLWNLVHKYTPDSSNFSIPNKRKHTKKLPSLKKVENADDAINFDEKSLSFFRNKIKLLSTDNASRRNLLSELWDFRKLLLKSLIIDGHNVKLTLSLLDRVLAKELDIDDKNISIWHHHMNQVFFKNCLNDNNISLRKIQIKALNRKDPFTVLMEFRLDELGRAYKPAENDSENIDEEDPFSGIEDLSFEPEERILIERANETQNDKLNLK</sequence>
<dbReference type="RefSeq" id="WP_058502510.1">
    <property type="nucleotide sequence ID" value="NZ_CAAAJA010000142.1"/>
</dbReference>
<gene>
    <name evidence="2" type="ORF">Lisr_2209</name>
</gene>
<name>A0A0W0V744_9GAMM</name>
<comment type="caution">
    <text evidence="2">The sequence shown here is derived from an EMBL/GenBank/DDBJ whole genome shotgun (WGS) entry which is preliminary data.</text>
</comment>
<proteinExistence type="predicted"/>
<organism evidence="2 3">
    <name type="scientific">Legionella israelensis</name>
    <dbReference type="NCBI Taxonomy" id="454"/>
    <lineage>
        <taxon>Bacteria</taxon>
        <taxon>Pseudomonadati</taxon>
        <taxon>Pseudomonadota</taxon>
        <taxon>Gammaproteobacteria</taxon>
        <taxon>Legionellales</taxon>
        <taxon>Legionellaceae</taxon>
        <taxon>Legionella</taxon>
    </lineage>
</organism>
<feature type="region of interest" description="Disordered" evidence="1">
    <location>
        <begin position="217"/>
        <end position="238"/>
    </location>
</feature>
<dbReference type="PATRIC" id="fig|454.4.peg.2414"/>
<dbReference type="EMBL" id="LNYH01000132">
    <property type="protein sequence ID" value="KTD15943.1"/>
    <property type="molecule type" value="Genomic_DNA"/>
</dbReference>
<keyword evidence="3" id="KW-1185">Reference proteome</keyword>
<dbReference type="AlphaFoldDB" id="A0A0W0V744"/>
<evidence type="ECO:0000313" key="3">
    <source>
        <dbReference type="Proteomes" id="UP000054761"/>
    </source>
</evidence>
<evidence type="ECO:0000256" key="1">
    <source>
        <dbReference type="SAM" id="MobiDB-lite"/>
    </source>
</evidence>
<evidence type="ECO:0000313" key="2">
    <source>
        <dbReference type="EMBL" id="KTD15943.1"/>
    </source>
</evidence>
<protein>
    <submittedName>
        <fullName evidence="2">Uncharacterized protein</fullName>
    </submittedName>
</protein>
<feature type="compositionally biased region" description="Acidic residues" evidence="1">
    <location>
        <begin position="219"/>
        <end position="229"/>
    </location>
</feature>
<dbReference type="Proteomes" id="UP000054761">
    <property type="component" value="Unassembled WGS sequence"/>
</dbReference>
<reference evidence="2 3" key="1">
    <citation type="submission" date="2015-11" db="EMBL/GenBank/DDBJ databases">
        <title>Genomic analysis of 38 Legionella species identifies large and diverse effector repertoires.</title>
        <authorList>
            <person name="Burstein D."/>
            <person name="Amaro F."/>
            <person name="Zusman T."/>
            <person name="Lifshitz Z."/>
            <person name="Cohen O."/>
            <person name="Gilbert J.A."/>
            <person name="Pupko T."/>
            <person name="Shuman H.A."/>
            <person name="Segal G."/>
        </authorList>
    </citation>
    <scope>NUCLEOTIDE SEQUENCE [LARGE SCALE GENOMIC DNA]</scope>
    <source>
        <strain evidence="2 3">Bercovier 4</strain>
    </source>
</reference>